<comment type="caution">
    <text evidence="1">The sequence shown here is derived from an EMBL/GenBank/DDBJ whole genome shotgun (WGS) entry which is preliminary data.</text>
</comment>
<dbReference type="EMBL" id="JANEYG010000004">
    <property type="protein sequence ID" value="KAJ8923604.1"/>
    <property type="molecule type" value="Genomic_DNA"/>
</dbReference>
<sequence length="60" mass="6812">MFIPDTLRSCMVEPDVSSYLQTPSSGQLTKRIPKGMVMVAPPFPQFQIRHWVKSFNKSNG</sequence>
<proteinExistence type="predicted"/>
<evidence type="ECO:0000313" key="2">
    <source>
        <dbReference type="Proteomes" id="UP001159042"/>
    </source>
</evidence>
<keyword evidence="2" id="KW-1185">Reference proteome</keyword>
<dbReference type="AlphaFoldDB" id="A0AAV8WAL7"/>
<accession>A0AAV8WAL7</accession>
<name>A0AAV8WAL7_9CUCU</name>
<dbReference type="Proteomes" id="UP001159042">
    <property type="component" value="Unassembled WGS sequence"/>
</dbReference>
<reference evidence="1 2" key="1">
    <citation type="journal article" date="2023" name="Insect Mol. Biol.">
        <title>Genome sequencing provides insights into the evolution of gene families encoding plant cell wall-degrading enzymes in longhorned beetles.</title>
        <authorList>
            <person name="Shin N.R."/>
            <person name="Okamura Y."/>
            <person name="Kirsch R."/>
            <person name="Pauchet Y."/>
        </authorList>
    </citation>
    <scope>NUCLEOTIDE SEQUENCE [LARGE SCALE GENOMIC DNA]</scope>
    <source>
        <strain evidence="1">EAD_L_NR</strain>
    </source>
</reference>
<protein>
    <submittedName>
        <fullName evidence="1">Uncharacterized protein</fullName>
    </submittedName>
</protein>
<organism evidence="1 2">
    <name type="scientific">Exocentrus adspersus</name>
    <dbReference type="NCBI Taxonomy" id="1586481"/>
    <lineage>
        <taxon>Eukaryota</taxon>
        <taxon>Metazoa</taxon>
        <taxon>Ecdysozoa</taxon>
        <taxon>Arthropoda</taxon>
        <taxon>Hexapoda</taxon>
        <taxon>Insecta</taxon>
        <taxon>Pterygota</taxon>
        <taxon>Neoptera</taxon>
        <taxon>Endopterygota</taxon>
        <taxon>Coleoptera</taxon>
        <taxon>Polyphaga</taxon>
        <taxon>Cucujiformia</taxon>
        <taxon>Chrysomeloidea</taxon>
        <taxon>Cerambycidae</taxon>
        <taxon>Lamiinae</taxon>
        <taxon>Acanthocinini</taxon>
        <taxon>Exocentrus</taxon>
    </lineage>
</organism>
<gene>
    <name evidence="1" type="ORF">NQ315_010183</name>
</gene>
<evidence type="ECO:0000313" key="1">
    <source>
        <dbReference type="EMBL" id="KAJ8923604.1"/>
    </source>
</evidence>